<comment type="caution">
    <text evidence="1">The sequence shown here is derived from an EMBL/GenBank/DDBJ whole genome shotgun (WGS) entry which is preliminary data.</text>
</comment>
<evidence type="ECO:0000313" key="1">
    <source>
        <dbReference type="EMBL" id="KAK7078018.1"/>
    </source>
</evidence>
<evidence type="ECO:0000313" key="2">
    <source>
        <dbReference type="Proteomes" id="UP001381693"/>
    </source>
</evidence>
<keyword evidence="2" id="KW-1185">Reference proteome</keyword>
<proteinExistence type="predicted"/>
<protein>
    <submittedName>
        <fullName evidence="1">Uncharacterized protein</fullName>
    </submittedName>
</protein>
<reference evidence="1 2" key="1">
    <citation type="submission" date="2023-11" db="EMBL/GenBank/DDBJ databases">
        <title>Halocaridina rubra genome assembly.</title>
        <authorList>
            <person name="Smith C."/>
        </authorList>
    </citation>
    <scope>NUCLEOTIDE SEQUENCE [LARGE SCALE GENOMIC DNA]</scope>
    <source>
        <strain evidence="1">EP-1</strain>
        <tissue evidence="1">Whole</tissue>
    </source>
</reference>
<dbReference type="EMBL" id="JAXCGZ010008067">
    <property type="protein sequence ID" value="KAK7078018.1"/>
    <property type="molecule type" value="Genomic_DNA"/>
</dbReference>
<gene>
    <name evidence="1" type="ORF">SK128_012821</name>
</gene>
<accession>A0AAN8XB96</accession>
<sequence length="104" mass="10893">ELRAMANVGSGPLSVVVDRTRALMSEFVERQVIAAAGGAAQGGAMLLACRGDEIGGCGQSGYLQWKVNTDCDSAENNQLSGRCCYRCGGPLLIRFCRSTAKSSC</sequence>
<name>A0AAN8XB96_HALRR</name>
<organism evidence="1 2">
    <name type="scientific">Halocaridina rubra</name>
    <name type="common">Hawaiian red shrimp</name>
    <dbReference type="NCBI Taxonomy" id="373956"/>
    <lineage>
        <taxon>Eukaryota</taxon>
        <taxon>Metazoa</taxon>
        <taxon>Ecdysozoa</taxon>
        <taxon>Arthropoda</taxon>
        <taxon>Crustacea</taxon>
        <taxon>Multicrustacea</taxon>
        <taxon>Malacostraca</taxon>
        <taxon>Eumalacostraca</taxon>
        <taxon>Eucarida</taxon>
        <taxon>Decapoda</taxon>
        <taxon>Pleocyemata</taxon>
        <taxon>Caridea</taxon>
        <taxon>Atyoidea</taxon>
        <taxon>Atyidae</taxon>
        <taxon>Halocaridina</taxon>
    </lineage>
</organism>
<dbReference type="Proteomes" id="UP001381693">
    <property type="component" value="Unassembled WGS sequence"/>
</dbReference>
<dbReference type="AlphaFoldDB" id="A0AAN8XB96"/>
<feature type="non-terminal residue" evidence="1">
    <location>
        <position position="1"/>
    </location>
</feature>